<dbReference type="SUPFAM" id="SSF53335">
    <property type="entry name" value="S-adenosyl-L-methionine-dependent methyltransferases"/>
    <property type="match status" value="1"/>
</dbReference>
<accession>A0A2K1L2D7</accession>
<sequence length="334" mass="37598">MARISRPRCQAKRVCVVLVVLVTVFFPLLSFLSTFTSEGSRPLTDRHLQAKKFQRSDPVQFPVKACDCKSERNARQAEAERVIQSLETEERSKAFEKIFTTDFWGGGESRSGPGSRIDYTGNVRLLVAHALKDYRVQHVLDAPCGDVNWQPLIEGFNSTRYTGYDIVPQIIQKNTERFKDFPNVDFARVDFVNTPITVNPDLIICRDGIQHNSLKDGVRGFVNLEASGAKYLVTNWHTETGRGFVQDDNAINRDIKFGDAYPINVFTNPFNFSMPEYFISEGVNGINQDGKLVGIWKLPALWKGDGKRFNVPPSLSSRVRGEIISKSDVKTALA</sequence>
<dbReference type="Proteomes" id="UP000006727">
    <property type="component" value="Chromosome 2"/>
</dbReference>
<dbReference type="PaxDb" id="3218-PP1S165_21V6.1"/>
<reference evidence="1 3" key="2">
    <citation type="journal article" date="2018" name="Plant J.">
        <title>The Physcomitrella patens chromosome-scale assembly reveals moss genome structure and evolution.</title>
        <authorList>
            <person name="Lang D."/>
            <person name="Ullrich K.K."/>
            <person name="Murat F."/>
            <person name="Fuchs J."/>
            <person name="Jenkins J."/>
            <person name="Haas F.B."/>
            <person name="Piednoel M."/>
            <person name="Gundlach H."/>
            <person name="Van Bel M."/>
            <person name="Meyberg R."/>
            <person name="Vives C."/>
            <person name="Morata J."/>
            <person name="Symeonidi A."/>
            <person name="Hiss M."/>
            <person name="Muchero W."/>
            <person name="Kamisugi Y."/>
            <person name="Saleh O."/>
            <person name="Blanc G."/>
            <person name="Decker E.L."/>
            <person name="van Gessel N."/>
            <person name="Grimwood J."/>
            <person name="Hayes R.D."/>
            <person name="Graham S.W."/>
            <person name="Gunter L.E."/>
            <person name="McDaniel S.F."/>
            <person name="Hoernstein S.N.W."/>
            <person name="Larsson A."/>
            <person name="Li F.W."/>
            <person name="Perroud P.F."/>
            <person name="Phillips J."/>
            <person name="Ranjan P."/>
            <person name="Rokshar D.S."/>
            <person name="Rothfels C.J."/>
            <person name="Schneider L."/>
            <person name="Shu S."/>
            <person name="Stevenson D.W."/>
            <person name="Thummler F."/>
            <person name="Tillich M."/>
            <person name="Villarreal Aguilar J.C."/>
            <person name="Widiez T."/>
            <person name="Wong G.K."/>
            <person name="Wymore A."/>
            <person name="Zhang Y."/>
            <person name="Zimmer A.D."/>
            <person name="Quatrano R.S."/>
            <person name="Mayer K.F.X."/>
            <person name="Goodstein D."/>
            <person name="Casacuberta J.M."/>
            <person name="Vandepoele K."/>
            <person name="Reski R."/>
            <person name="Cuming A.C."/>
            <person name="Tuskan G.A."/>
            <person name="Maumus F."/>
            <person name="Salse J."/>
            <person name="Schmutz J."/>
            <person name="Rensing S.A."/>
        </authorList>
    </citation>
    <scope>NUCLEOTIDE SEQUENCE [LARGE SCALE GENOMIC DNA]</scope>
    <source>
        <strain evidence="2 3">cv. Gransden 2004</strain>
    </source>
</reference>
<proteinExistence type="predicted"/>
<dbReference type="EnsemblPlants" id="Pp3c2_20400V3.1">
    <property type="protein sequence ID" value="Pp3c2_20400V3.1"/>
    <property type="gene ID" value="Pp3c2_20400"/>
</dbReference>
<dbReference type="EnsemblPlants" id="Pp3c2_20400V3.3">
    <property type="protein sequence ID" value="Pp3c2_20400V3.3"/>
    <property type="gene ID" value="Pp3c2_20400"/>
</dbReference>
<protein>
    <recommendedName>
        <fullName evidence="4">Methyltransferase domain-containing protein</fullName>
    </recommendedName>
</protein>
<dbReference type="RefSeq" id="XP_024397886.1">
    <property type="nucleotide sequence ID" value="XM_024542118.2"/>
</dbReference>
<reference evidence="1 3" key="1">
    <citation type="journal article" date="2008" name="Science">
        <title>The Physcomitrella genome reveals evolutionary insights into the conquest of land by plants.</title>
        <authorList>
            <person name="Rensing S."/>
            <person name="Lang D."/>
            <person name="Zimmer A."/>
            <person name="Terry A."/>
            <person name="Salamov A."/>
            <person name="Shapiro H."/>
            <person name="Nishiyama T."/>
            <person name="Perroud P.-F."/>
            <person name="Lindquist E."/>
            <person name="Kamisugi Y."/>
            <person name="Tanahashi T."/>
            <person name="Sakakibara K."/>
            <person name="Fujita T."/>
            <person name="Oishi K."/>
            <person name="Shin-I T."/>
            <person name="Kuroki Y."/>
            <person name="Toyoda A."/>
            <person name="Suzuki Y."/>
            <person name="Hashimoto A."/>
            <person name="Yamaguchi K."/>
            <person name="Sugano A."/>
            <person name="Kohara Y."/>
            <person name="Fujiyama A."/>
            <person name="Anterola A."/>
            <person name="Aoki S."/>
            <person name="Ashton N."/>
            <person name="Barbazuk W.B."/>
            <person name="Barker E."/>
            <person name="Bennetzen J."/>
            <person name="Bezanilla M."/>
            <person name="Blankenship R."/>
            <person name="Cho S.H."/>
            <person name="Dutcher S."/>
            <person name="Estelle M."/>
            <person name="Fawcett J.A."/>
            <person name="Gundlach H."/>
            <person name="Hanada K."/>
            <person name="Heyl A."/>
            <person name="Hicks K.A."/>
            <person name="Hugh J."/>
            <person name="Lohr M."/>
            <person name="Mayer K."/>
            <person name="Melkozernov A."/>
            <person name="Murata T."/>
            <person name="Nelson D."/>
            <person name="Pils B."/>
            <person name="Prigge M."/>
            <person name="Reiss B."/>
            <person name="Renner T."/>
            <person name="Rombauts S."/>
            <person name="Rushton P."/>
            <person name="Sanderfoot A."/>
            <person name="Schween G."/>
            <person name="Shiu S.-H."/>
            <person name="Stueber K."/>
            <person name="Theodoulou F.L."/>
            <person name="Tu H."/>
            <person name="Van de Peer Y."/>
            <person name="Verrier P.J."/>
            <person name="Waters E."/>
            <person name="Wood A."/>
            <person name="Yang L."/>
            <person name="Cove D."/>
            <person name="Cuming A."/>
            <person name="Hasebe M."/>
            <person name="Lucas S."/>
            <person name="Mishler D.B."/>
            <person name="Reski R."/>
            <person name="Grigoriev I."/>
            <person name="Quatrano R.S."/>
            <person name="Boore J.L."/>
        </authorList>
    </citation>
    <scope>NUCLEOTIDE SEQUENCE [LARGE SCALE GENOMIC DNA]</scope>
    <source>
        <strain evidence="2 3">cv. Gransden 2004</strain>
    </source>
</reference>
<dbReference type="EMBL" id="ABEU02000002">
    <property type="protein sequence ID" value="PNR60195.1"/>
    <property type="molecule type" value="Genomic_DNA"/>
</dbReference>
<evidence type="ECO:0000313" key="1">
    <source>
        <dbReference type="EMBL" id="PNR60195.1"/>
    </source>
</evidence>
<dbReference type="AlphaFoldDB" id="A0A2K1L2D7"/>
<dbReference type="KEGG" id="ppp:112293063"/>
<dbReference type="Gene3D" id="3.40.50.150">
    <property type="entry name" value="Vaccinia Virus protein VP39"/>
    <property type="match status" value="1"/>
</dbReference>
<reference evidence="2" key="3">
    <citation type="submission" date="2020-12" db="UniProtKB">
        <authorList>
            <consortium name="EnsemblPlants"/>
        </authorList>
    </citation>
    <scope>IDENTIFICATION</scope>
</reference>
<evidence type="ECO:0008006" key="4">
    <source>
        <dbReference type="Google" id="ProtNLM"/>
    </source>
</evidence>
<dbReference type="Gramene" id="Pp3c2_20400V3.2">
    <property type="protein sequence ID" value="Pp3c2_20400V3.2"/>
    <property type="gene ID" value="Pp3c2_20400"/>
</dbReference>
<dbReference type="InterPro" id="IPR029063">
    <property type="entry name" value="SAM-dependent_MTases_sf"/>
</dbReference>
<dbReference type="Gramene" id="Pp3c2_20400V3.3">
    <property type="protein sequence ID" value="Pp3c2_20400V3.3"/>
    <property type="gene ID" value="Pp3c2_20400"/>
</dbReference>
<dbReference type="Gramene" id="Pp3c2_20400V3.1">
    <property type="protein sequence ID" value="Pp3c2_20400V3.1"/>
    <property type="gene ID" value="Pp3c2_20400"/>
</dbReference>
<gene>
    <name evidence="2" type="primary">LOC112293063</name>
    <name evidence="1" type="ORF">PHYPA_002988</name>
</gene>
<dbReference type="GeneID" id="112293063"/>
<dbReference type="OrthoDB" id="9991036at2759"/>
<evidence type="ECO:0000313" key="2">
    <source>
        <dbReference type="EnsemblPlants" id="Pp3c2_20400V3.1"/>
    </source>
</evidence>
<dbReference type="EnsemblPlants" id="Pp3c2_20400V3.2">
    <property type="protein sequence ID" value="Pp3c2_20400V3.2"/>
    <property type="gene ID" value="Pp3c2_20400"/>
</dbReference>
<name>A0A2K1L2D7_PHYPA</name>
<dbReference type="OMA" id="CKSERNA"/>
<organism evidence="1">
    <name type="scientific">Physcomitrium patens</name>
    <name type="common">Spreading-leaved earth moss</name>
    <name type="synonym">Physcomitrella patens</name>
    <dbReference type="NCBI Taxonomy" id="3218"/>
    <lineage>
        <taxon>Eukaryota</taxon>
        <taxon>Viridiplantae</taxon>
        <taxon>Streptophyta</taxon>
        <taxon>Embryophyta</taxon>
        <taxon>Bryophyta</taxon>
        <taxon>Bryophytina</taxon>
        <taxon>Bryopsida</taxon>
        <taxon>Funariidae</taxon>
        <taxon>Funariales</taxon>
        <taxon>Funariaceae</taxon>
        <taxon>Physcomitrium</taxon>
    </lineage>
</organism>
<keyword evidence="3" id="KW-1185">Reference proteome</keyword>
<evidence type="ECO:0000313" key="3">
    <source>
        <dbReference type="Proteomes" id="UP000006727"/>
    </source>
</evidence>